<dbReference type="CDD" id="cd22842">
    <property type="entry name" value="Gal_Rha_Lectin_BGal"/>
    <property type="match status" value="1"/>
</dbReference>
<evidence type="ECO:0000256" key="11">
    <source>
        <dbReference type="RuleBase" id="RU000675"/>
    </source>
</evidence>
<keyword evidence="8 11" id="KW-0378">Hydrolase</keyword>
<evidence type="ECO:0000256" key="4">
    <source>
        <dbReference type="ARBA" id="ARBA00012756"/>
    </source>
</evidence>
<dbReference type="GO" id="GO:0005975">
    <property type="term" value="P:carbohydrate metabolic process"/>
    <property type="evidence" value="ECO:0007669"/>
    <property type="project" value="InterPro"/>
</dbReference>
<dbReference type="InterPro" id="IPR017853">
    <property type="entry name" value="GH"/>
</dbReference>
<evidence type="ECO:0000256" key="3">
    <source>
        <dbReference type="ARBA" id="ARBA00009809"/>
    </source>
</evidence>
<dbReference type="Gene3D" id="2.60.120.740">
    <property type="match status" value="1"/>
</dbReference>
<evidence type="ECO:0000256" key="2">
    <source>
        <dbReference type="ARBA" id="ARBA00004271"/>
    </source>
</evidence>
<dbReference type="InterPro" id="IPR031330">
    <property type="entry name" value="Gly_Hdrlase_35_cat"/>
</dbReference>
<comment type="subcellular location">
    <subcellularLocation>
        <location evidence="2">Secreted</location>
        <location evidence="2">Extracellular space</location>
        <location evidence="2">Apoplast</location>
    </subcellularLocation>
</comment>
<name>A0AAQ3L194_9LILI</name>
<evidence type="ECO:0000256" key="1">
    <source>
        <dbReference type="ARBA" id="ARBA00001412"/>
    </source>
</evidence>
<accession>A0AAQ3L194</accession>
<dbReference type="PROSITE" id="PS50228">
    <property type="entry name" value="SUEL_LECTIN"/>
    <property type="match status" value="1"/>
</dbReference>
<keyword evidence="6" id="KW-0964">Secreted</keyword>
<dbReference type="EC" id="3.2.1.23" evidence="4 11"/>
<proteinExistence type="inferred from homology"/>
<dbReference type="Pfam" id="PF21467">
    <property type="entry name" value="BetaGal_gal-bd"/>
    <property type="match status" value="1"/>
</dbReference>
<dbReference type="AlphaFoldDB" id="A0AAQ3L194"/>
<dbReference type="Gene3D" id="3.20.20.80">
    <property type="entry name" value="Glycosidases"/>
    <property type="match status" value="1"/>
</dbReference>
<dbReference type="InterPro" id="IPR001944">
    <property type="entry name" value="Glycoside_Hdrlase_35"/>
</dbReference>
<gene>
    <name evidence="15" type="ORF">Cni_G26031</name>
</gene>
<dbReference type="Proteomes" id="UP001327560">
    <property type="component" value="Chromosome 8"/>
</dbReference>
<dbReference type="SUPFAM" id="SSF51445">
    <property type="entry name" value="(Trans)glycosidases"/>
    <property type="match status" value="1"/>
</dbReference>
<dbReference type="PRINTS" id="PR00742">
    <property type="entry name" value="GLHYDRLASE35"/>
</dbReference>
<dbReference type="GO" id="GO:0004565">
    <property type="term" value="F:beta-galactosidase activity"/>
    <property type="evidence" value="ECO:0007669"/>
    <property type="project" value="UniProtKB-EC"/>
</dbReference>
<comment type="catalytic activity">
    <reaction evidence="1 11">
        <text>Hydrolysis of terminal non-reducing beta-D-galactose residues in beta-D-galactosides.</text>
        <dbReference type="EC" id="3.2.1.23"/>
    </reaction>
</comment>
<sequence>MTQSFRVLFILLLVTVSEVSTCKADDQLGVTYDGRSLFINGKRELLFSGDIHYPRSTPEMWPNLIKKAQVGGLNVVQTYAFWNLHEPIEGQYNFEGKYDLVKFIKLIQKQGMYCTLRIGPFIEAEWNFGGFPYWLREVESISFRTDNPPFQERMKRFVEKIVSTMKDEKLFASQGGPIILAQIENEYYNVAKAYGNAGKTYIQWAGKMAEDLNTGVPWVMCKENSAPGAVINACNGRNCGDTFVRPDNPTKPFLWTENWTAQYRVFGDPPSQRSAEDIAYSVTRFFSKNGTLVNYYMYHGGTNFGRTSSSFVTTRYYDEAPLDEFGLFKEPKFGHLTNLHSVLQSCSEALLSGVSSIQVVNTDFEVIVYENSETKACTAFLSNSNRKKDGVVNFRGQDYFVPRRSISILTDCKTVAFNTQRVRKQIKLIFSTIFLTFHVDTEIDIDKKWQMYKEHIPRIRDTVIKATTTLELFNMTRDTTDYLWYTTSFNLENDDLPMRSDIRPVLLISSLGHALLAYVNGKFMGFAHGSNIEKSFVFQSPCHLKGGANHIAILGSTVGLPDSGAYLEHRIAGVHTIAIQGLNTGTLDLSQNLWGHQVGLIGEKLHIFNEQGIKNVEWIEAKNDMQVTWYQVRFDAPSGDDPVALDMSSMGKGMAWINGESIGRYWVSYLNPLGEPSQSVYHVPRSLLKDKDNLMVLFEEQGGRPDDILIMTVKRDNICTFASVVLPGQNMSKQWENNQLRLVAHDAREETDVSCPEEKVINSIVFASFGNPTGLCGNFTKGSCHAQQTRSVVEKACLGKNKCTIPVTSGAYGGDVNCPGTTGTLAVHAKCSHKDDKK</sequence>
<dbReference type="FunFam" id="3.20.20.80:FF:000098">
    <property type="entry name" value="Beta-galactosidase"/>
    <property type="match status" value="1"/>
</dbReference>
<evidence type="ECO:0000256" key="13">
    <source>
        <dbReference type="SAM" id="SignalP"/>
    </source>
</evidence>
<keyword evidence="16" id="KW-1185">Reference proteome</keyword>
<feature type="domain" description="SUEL-type lectin" evidence="14">
    <location>
        <begin position="745"/>
        <end position="832"/>
    </location>
</feature>
<dbReference type="FunFam" id="2.60.120.740:FF:000002">
    <property type="entry name" value="Beta-galactosidase"/>
    <property type="match status" value="1"/>
</dbReference>
<dbReference type="InterPro" id="IPR041392">
    <property type="entry name" value="GHD"/>
</dbReference>
<evidence type="ECO:0000256" key="6">
    <source>
        <dbReference type="ARBA" id="ARBA00022525"/>
    </source>
</evidence>
<reference evidence="15 16" key="1">
    <citation type="submission" date="2023-10" db="EMBL/GenBank/DDBJ databases">
        <title>Chromosome-scale genome assembly provides insights into flower coloration mechanisms of Canna indica.</title>
        <authorList>
            <person name="Li C."/>
        </authorList>
    </citation>
    <scope>NUCLEOTIDE SEQUENCE [LARGE SCALE GENOMIC DNA]</scope>
    <source>
        <tissue evidence="15">Flower</tissue>
    </source>
</reference>
<feature type="signal peptide" evidence="13">
    <location>
        <begin position="1"/>
        <end position="24"/>
    </location>
</feature>
<dbReference type="PROSITE" id="PS01182">
    <property type="entry name" value="GLYCOSYL_HYDROL_F35"/>
    <property type="match status" value="1"/>
</dbReference>
<evidence type="ECO:0000313" key="16">
    <source>
        <dbReference type="Proteomes" id="UP001327560"/>
    </source>
</evidence>
<keyword evidence="10 11" id="KW-0326">Glycosidase</keyword>
<evidence type="ECO:0000313" key="15">
    <source>
        <dbReference type="EMBL" id="WOL17242.1"/>
    </source>
</evidence>
<dbReference type="InterPro" id="IPR008979">
    <property type="entry name" value="Galactose-bd-like_sf"/>
</dbReference>
<evidence type="ECO:0000256" key="8">
    <source>
        <dbReference type="ARBA" id="ARBA00022801"/>
    </source>
</evidence>
<comment type="similarity">
    <text evidence="3 12">Belongs to the glycosyl hydrolase 35 family.</text>
</comment>
<keyword evidence="9" id="KW-0325">Glycoprotein</keyword>
<evidence type="ECO:0000256" key="10">
    <source>
        <dbReference type="ARBA" id="ARBA00023295"/>
    </source>
</evidence>
<dbReference type="Pfam" id="PF01301">
    <property type="entry name" value="Glyco_hydro_35"/>
    <property type="match status" value="1"/>
</dbReference>
<feature type="chain" id="PRO_5042941558" description="Beta-galactosidase" evidence="13">
    <location>
        <begin position="25"/>
        <end position="838"/>
    </location>
</feature>
<evidence type="ECO:0000256" key="7">
    <source>
        <dbReference type="ARBA" id="ARBA00022729"/>
    </source>
</evidence>
<dbReference type="GO" id="GO:0030246">
    <property type="term" value="F:carbohydrate binding"/>
    <property type="evidence" value="ECO:0007669"/>
    <property type="project" value="InterPro"/>
</dbReference>
<evidence type="ECO:0000256" key="9">
    <source>
        <dbReference type="ARBA" id="ARBA00023180"/>
    </source>
</evidence>
<dbReference type="FunFam" id="2.60.120.260:FF:000050">
    <property type="entry name" value="Beta-galactosidase"/>
    <property type="match status" value="1"/>
</dbReference>
<dbReference type="EMBL" id="CP136897">
    <property type="protein sequence ID" value="WOL17242.1"/>
    <property type="molecule type" value="Genomic_DNA"/>
</dbReference>
<dbReference type="InterPro" id="IPR019801">
    <property type="entry name" value="Glyco_hydro_35_CS"/>
</dbReference>
<dbReference type="InterPro" id="IPR043159">
    <property type="entry name" value="Lectin_gal-bd_sf"/>
</dbReference>
<evidence type="ECO:0000259" key="14">
    <source>
        <dbReference type="PROSITE" id="PS50228"/>
    </source>
</evidence>
<dbReference type="Pfam" id="PF17834">
    <property type="entry name" value="GHD"/>
    <property type="match status" value="1"/>
</dbReference>
<keyword evidence="7 13" id="KW-0732">Signal</keyword>
<dbReference type="GO" id="GO:0048046">
    <property type="term" value="C:apoplast"/>
    <property type="evidence" value="ECO:0007669"/>
    <property type="project" value="UniProtKB-SubCell"/>
</dbReference>
<dbReference type="Gene3D" id="2.60.120.260">
    <property type="entry name" value="Galactose-binding domain-like"/>
    <property type="match status" value="2"/>
</dbReference>
<dbReference type="Pfam" id="PF02140">
    <property type="entry name" value="SUEL_Lectin"/>
    <property type="match status" value="1"/>
</dbReference>
<evidence type="ECO:0000256" key="12">
    <source>
        <dbReference type="RuleBase" id="RU003679"/>
    </source>
</evidence>
<dbReference type="SUPFAM" id="SSF49785">
    <property type="entry name" value="Galactose-binding domain-like"/>
    <property type="match status" value="2"/>
</dbReference>
<dbReference type="InterPro" id="IPR000922">
    <property type="entry name" value="Lectin_gal-bd_dom"/>
</dbReference>
<dbReference type="InterPro" id="IPR048913">
    <property type="entry name" value="BetaGal_gal-bd"/>
</dbReference>
<dbReference type="PANTHER" id="PTHR23421">
    <property type="entry name" value="BETA-GALACTOSIDASE RELATED"/>
    <property type="match status" value="1"/>
</dbReference>
<keyword evidence="5" id="KW-0052">Apoplast</keyword>
<organism evidence="15 16">
    <name type="scientific">Canna indica</name>
    <name type="common">Indian-shot</name>
    <dbReference type="NCBI Taxonomy" id="4628"/>
    <lineage>
        <taxon>Eukaryota</taxon>
        <taxon>Viridiplantae</taxon>
        <taxon>Streptophyta</taxon>
        <taxon>Embryophyta</taxon>
        <taxon>Tracheophyta</taxon>
        <taxon>Spermatophyta</taxon>
        <taxon>Magnoliopsida</taxon>
        <taxon>Liliopsida</taxon>
        <taxon>Zingiberales</taxon>
        <taxon>Cannaceae</taxon>
        <taxon>Canna</taxon>
    </lineage>
</organism>
<protein>
    <recommendedName>
        <fullName evidence="4 11">Beta-galactosidase</fullName>
        <ecNumber evidence="4 11">3.2.1.23</ecNumber>
    </recommendedName>
</protein>
<evidence type="ECO:0000256" key="5">
    <source>
        <dbReference type="ARBA" id="ARBA00022523"/>
    </source>
</evidence>